<dbReference type="AlphaFoldDB" id="A0A814WY91"/>
<dbReference type="InterPro" id="IPR032675">
    <property type="entry name" value="LRR_dom_sf"/>
</dbReference>
<dbReference type="EMBL" id="CAJNOT010001500">
    <property type="protein sequence ID" value="CAF1208695.1"/>
    <property type="molecule type" value="Genomic_DNA"/>
</dbReference>
<accession>A0A814WY91</accession>
<evidence type="ECO:0000313" key="3">
    <source>
        <dbReference type="Proteomes" id="UP000663864"/>
    </source>
</evidence>
<organism evidence="1 3">
    <name type="scientific">Rotaria sordida</name>
    <dbReference type="NCBI Taxonomy" id="392033"/>
    <lineage>
        <taxon>Eukaryota</taxon>
        <taxon>Metazoa</taxon>
        <taxon>Spiralia</taxon>
        <taxon>Gnathifera</taxon>
        <taxon>Rotifera</taxon>
        <taxon>Eurotatoria</taxon>
        <taxon>Bdelloidea</taxon>
        <taxon>Philodinida</taxon>
        <taxon>Philodinidae</taxon>
        <taxon>Rotaria</taxon>
    </lineage>
</organism>
<evidence type="ECO:0000313" key="1">
    <source>
        <dbReference type="EMBL" id="CAF1208695.1"/>
    </source>
</evidence>
<reference evidence="1" key="1">
    <citation type="submission" date="2021-02" db="EMBL/GenBank/DDBJ databases">
        <authorList>
            <person name="Nowell W R."/>
        </authorList>
    </citation>
    <scope>NUCLEOTIDE SEQUENCE</scope>
</reference>
<comment type="caution">
    <text evidence="1">The sequence shown here is derived from an EMBL/GenBank/DDBJ whole genome shotgun (WGS) entry which is preliminary data.</text>
</comment>
<dbReference type="Gene3D" id="3.80.10.10">
    <property type="entry name" value="Ribonuclease Inhibitor"/>
    <property type="match status" value="1"/>
</dbReference>
<sequence>MNLESFSNELLLDLFEYLPVVYLLRAFYDLNFRFNNLILIHFQRFGLNFRSISQYDFNLICRQYLPAIADCINFLTLSNDDDTPQQIDLFLEHGLTISQFINLKSLSLCDLCSDEIMIKLMLEWKYLVNLTHLTLAGCYLQLDQINAQRLIDSIWNLSKLIYCYLNISFNESNILVPTVMSSSLKYVFIWGIEHCQNEINALFKQTPCLQYFSILLNIDLNDNNDVEYPFLSITKLKLYLSRIQEDRIIKFLQNMPNLYQLIIDICSLDQDYTNAILNGYQWKKIIRNNLPNLHIFRFRMEFQLTNENNREQQIDELINSFQSSFWIKEHNWFIQCHWHSINSSSSIYLYTLPYSFDDFNFNYSMKFKSTYPNNNNNNYMHYNHVHSLKYDMSSIEEVFSSSIQFFNLQTLFVKFPVNDHFWSLIPKFNQLTSLIISINDDNNIQSQLQFLLDHTPCLYSLSFSSCSSSFLPQILPFEFRNKSIRRLDLRGYDQYFNDEQCLILSHSSLGIQCEILFIKIQNYQILLNIVNNMINLRTLIIQCENDKFNETNNDELIVCLTTFRETSCAFYLTILSIINNIGQLITSLLTRIIITEFNINWIRNLLFYCKFRIFASQVTIMRFLLHVFVWQQLINILQSVVEFNGKDGVILKLHIV</sequence>
<evidence type="ECO:0000313" key="2">
    <source>
        <dbReference type="EMBL" id="CAF4019662.1"/>
    </source>
</evidence>
<dbReference type="EMBL" id="CAJOBD010005102">
    <property type="protein sequence ID" value="CAF4019662.1"/>
    <property type="molecule type" value="Genomic_DNA"/>
</dbReference>
<protein>
    <recommendedName>
        <fullName evidence="4">F-box domain-containing protein</fullName>
    </recommendedName>
</protein>
<dbReference type="Proteomes" id="UP000663836">
    <property type="component" value="Unassembled WGS sequence"/>
</dbReference>
<dbReference type="Proteomes" id="UP000663864">
    <property type="component" value="Unassembled WGS sequence"/>
</dbReference>
<proteinExistence type="predicted"/>
<gene>
    <name evidence="2" type="ORF">JBS370_LOCUS27326</name>
    <name evidence="1" type="ORF">ZHD862_LOCUS23247</name>
</gene>
<name>A0A814WY91_9BILA</name>
<dbReference type="SUPFAM" id="SSF52047">
    <property type="entry name" value="RNI-like"/>
    <property type="match status" value="1"/>
</dbReference>
<evidence type="ECO:0008006" key="4">
    <source>
        <dbReference type="Google" id="ProtNLM"/>
    </source>
</evidence>